<keyword evidence="3 4" id="KW-0349">Heme</keyword>
<dbReference type="PANTHER" id="PTHR24305">
    <property type="entry name" value="CYTOCHROME P450"/>
    <property type="match status" value="1"/>
</dbReference>
<dbReference type="STRING" id="1292034.OR37_03179"/>
<dbReference type="PATRIC" id="fig|1292034.3.peg.3156"/>
<dbReference type="Pfam" id="PF00067">
    <property type="entry name" value="p450"/>
    <property type="match status" value="1"/>
</dbReference>
<evidence type="ECO:0000256" key="5">
    <source>
        <dbReference type="SAM" id="MobiDB-lite"/>
    </source>
</evidence>
<keyword evidence="3 4" id="KW-0408">Iron</keyword>
<feature type="compositionally biased region" description="Pro residues" evidence="5">
    <location>
        <begin position="9"/>
        <end position="20"/>
    </location>
</feature>
<keyword evidence="4" id="KW-0503">Monooxygenase</keyword>
<evidence type="ECO:0000256" key="1">
    <source>
        <dbReference type="ARBA" id="ARBA00001971"/>
    </source>
</evidence>
<proteinExistence type="inferred from homology"/>
<dbReference type="Gene3D" id="1.10.630.10">
    <property type="entry name" value="Cytochrome P450"/>
    <property type="match status" value="1"/>
</dbReference>
<evidence type="ECO:0000256" key="3">
    <source>
        <dbReference type="PIRSR" id="PIRSR602401-1"/>
    </source>
</evidence>
<dbReference type="AlphaFoldDB" id="R0EFS4"/>
<dbReference type="GO" id="GO:0016705">
    <property type="term" value="F:oxidoreductase activity, acting on paired donors, with incorporation or reduction of molecular oxygen"/>
    <property type="evidence" value="ECO:0007669"/>
    <property type="project" value="InterPro"/>
</dbReference>
<dbReference type="OrthoDB" id="9764248at2"/>
<keyword evidence="4" id="KW-0560">Oxidoreductase</keyword>
<dbReference type="SUPFAM" id="SSF48264">
    <property type="entry name" value="Cytochrome P450"/>
    <property type="match status" value="1"/>
</dbReference>
<evidence type="ECO:0000313" key="6">
    <source>
        <dbReference type="EMBL" id="ENZ80904.1"/>
    </source>
</evidence>
<evidence type="ECO:0000256" key="4">
    <source>
        <dbReference type="RuleBase" id="RU000461"/>
    </source>
</evidence>
<comment type="similarity">
    <text evidence="2 4">Belongs to the cytochrome P450 family.</text>
</comment>
<dbReference type="InterPro" id="IPR017972">
    <property type="entry name" value="Cyt_P450_CS"/>
</dbReference>
<feature type="binding site" description="axial binding residue" evidence="3">
    <location>
        <position position="410"/>
    </location>
    <ligand>
        <name>heme</name>
        <dbReference type="ChEBI" id="CHEBI:30413"/>
    </ligand>
    <ligandPart>
        <name>Fe</name>
        <dbReference type="ChEBI" id="CHEBI:18248"/>
    </ligandPart>
</feature>
<dbReference type="InterPro" id="IPR036396">
    <property type="entry name" value="Cyt_P450_sf"/>
</dbReference>
<sequence length="467" mass="50974">MDVSILDAPSPPAPLIPPAPKVHPRPFGGSLLGELRIAREMSRNLVGAYCEADFEDLFTPYTFLGQPGLVVSDPASARRVLTSPNYVRPVKANRPLRPLVGEGLLLAEGATWKRQRKSLAPVFTPAAIGGLLPHFQDAGAGLAEALDGRSRVNLAEAFHQAALDAVLRALFSRRADAEGAVLAKLARRYMEGPAHFNLMDYVSKGADDLTFLDGERRRIGGQWLDAVDALIAARRAAPHPEVRDLLDRLLATRDEDDAPPSDREIRDQCGSMLAAGFETTSRLLFWTALLLAQDPATQNRLRAEVRAFPPERVASLDDLKAWPLMRSVLFETLRLYPSVPLIARTALEADEIGGFAVVPGCMVTISPWLIHRHRKLWDAPTAFHPERFLDQPHPWAVEAFLPFGAGPRVCIGAGFALAEAQIILANLLARVEIGLASERPVIPVASITLGPDHEPDFILTPIVQARP</sequence>
<protein>
    <submittedName>
        <fullName evidence="6">Cytochrome P450</fullName>
    </submittedName>
</protein>
<dbReference type="InterPro" id="IPR050121">
    <property type="entry name" value="Cytochrome_P450_monoxygenase"/>
</dbReference>
<reference evidence="6 7" key="1">
    <citation type="journal article" date="2013" name="Genome Announc.">
        <title>Draft Genome Sequence for Caulobacter sp. Strain OR37, a Bacterium Tolerant to Heavy Metals.</title>
        <authorList>
            <person name="Utturkar S.M."/>
            <person name="Bollmann A."/>
            <person name="Brzoska R.M."/>
            <person name="Klingeman D.M."/>
            <person name="Epstein S.E."/>
            <person name="Palumbo A.V."/>
            <person name="Brown S.D."/>
        </authorList>
    </citation>
    <scope>NUCLEOTIDE SEQUENCE [LARGE SCALE GENOMIC DNA]</scope>
    <source>
        <strain evidence="6 7">OR37</strain>
    </source>
</reference>
<dbReference type="PROSITE" id="PS00086">
    <property type="entry name" value="CYTOCHROME_P450"/>
    <property type="match status" value="1"/>
</dbReference>
<dbReference type="GO" id="GO:0004497">
    <property type="term" value="F:monooxygenase activity"/>
    <property type="evidence" value="ECO:0007669"/>
    <property type="project" value="UniProtKB-KW"/>
</dbReference>
<evidence type="ECO:0000256" key="2">
    <source>
        <dbReference type="ARBA" id="ARBA00010617"/>
    </source>
</evidence>
<dbReference type="GO" id="GO:0020037">
    <property type="term" value="F:heme binding"/>
    <property type="evidence" value="ECO:0007669"/>
    <property type="project" value="InterPro"/>
</dbReference>
<dbReference type="PRINTS" id="PR00463">
    <property type="entry name" value="EP450I"/>
</dbReference>
<dbReference type="InterPro" id="IPR002401">
    <property type="entry name" value="Cyt_P450_E_grp-I"/>
</dbReference>
<organism evidence="6 7">
    <name type="scientific">Caulobacter vibrioides OR37</name>
    <dbReference type="NCBI Taxonomy" id="1292034"/>
    <lineage>
        <taxon>Bacteria</taxon>
        <taxon>Pseudomonadati</taxon>
        <taxon>Pseudomonadota</taxon>
        <taxon>Alphaproteobacteria</taxon>
        <taxon>Caulobacterales</taxon>
        <taxon>Caulobacteraceae</taxon>
        <taxon>Caulobacter</taxon>
    </lineage>
</organism>
<keyword evidence="3 4" id="KW-0479">Metal-binding</keyword>
<gene>
    <name evidence="6" type="ORF">OR37_03179</name>
</gene>
<comment type="caution">
    <text evidence="6">The sequence shown here is derived from an EMBL/GenBank/DDBJ whole genome shotgun (WGS) entry which is preliminary data.</text>
</comment>
<dbReference type="GO" id="GO:0005506">
    <property type="term" value="F:iron ion binding"/>
    <property type="evidence" value="ECO:0007669"/>
    <property type="project" value="InterPro"/>
</dbReference>
<keyword evidence="7" id="KW-1185">Reference proteome</keyword>
<comment type="cofactor">
    <cofactor evidence="1 3">
        <name>heme</name>
        <dbReference type="ChEBI" id="CHEBI:30413"/>
    </cofactor>
</comment>
<dbReference type="PRINTS" id="PR00385">
    <property type="entry name" value="P450"/>
</dbReference>
<name>R0EFS4_CAUVI</name>
<feature type="region of interest" description="Disordered" evidence="5">
    <location>
        <begin position="1"/>
        <end position="20"/>
    </location>
</feature>
<dbReference type="eggNOG" id="COG2124">
    <property type="taxonomic scope" value="Bacteria"/>
</dbReference>
<evidence type="ECO:0000313" key="7">
    <source>
        <dbReference type="Proteomes" id="UP000013063"/>
    </source>
</evidence>
<dbReference type="EMBL" id="APMP01000024">
    <property type="protein sequence ID" value="ENZ80904.1"/>
    <property type="molecule type" value="Genomic_DNA"/>
</dbReference>
<dbReference type="Proteomes" id="UP000013063">
    <property type="component" value="Unassembled WGS sequence"/>
</dbReference>
<dbReference type="PANTHER" id="PTHR24305:SF166">
    <property type="entry name" value="CYTOCHROME P450 12A4, MITOCHONDRIAL-RELATED"/>
    <property type="match status" value="1"/>
</dbReference>
<dbReference type="InterPro" id="IPR001128">
    <property type="entry name" value="Cyt_P450"/>
</dbReference>
<accession>R0EFS4</accession>